<keyword evidence="3" id="KW-1185">Reference proteome</keyword>
<name>A0ABR2U0I4_9ROSI</name>
<keyword evidence="1" id="KW-0175">Coiled coil</keyword>
<feature type="coiled-coil region" evidence="1">
    <location>
        <begin position="187"/>
        <end position="249"/>
    </location>
</feature>
<accession>A0ABR2U0I4</accession>
<proteinExistence type="predicted"/>
<organism evidence="2 3">
    <name type="scientific">Hibiscus sabdariffa</name>
    <name type="common">roselle</name>
    <dbReference type="NCBI Taxonomy" id="183260"/>
    <lineage>
        <taxon>Eukaryota</taxon>
        <taxon>Viridiplantae</taxon>
        <taxon>Streptophyta</taxon>
        <taxon>Embryophyta</taxon>
        <taxon>Tracheophyta</taxon>
        <taxon>Spermatophyta</taxon>
        <taxon>Magnoliopsida</taxon>
        <taxon>eudicotyledons</taxon>
        <taxon>Gunneridae</taxon>
        <taxon>Pentapetalae</taxon>
        <taxon>rosids</taxon>
        <taxon>malvids</taxon>
        <taxon>Malvales</taxon>
        <taxon>Malvaceae</taxon>
        <taxon>Malvoideae</taxon>
        <taxon>Hibiscus</taxon>
    </lineage>
</organism>
<evidence type="ECO:0000313" key="2">
    <source>
        <dbReference type="EMBL" id="KAK9043154.1"/>
    </source>
</evidence>
<evidence type="ECO:0000313" key="3">
    <source>
        <dbReference type="Proteomes" id="UP001396334"/>
    </source>
</evidence>
<sequence>MMPLLCWAHDLDNPCFIVVIRLSELRAHKALQMIRKQFCQTYWKHYQIRVLDEFSLLLLSFVHDNGYTIVLFVGVNYPPNHSLVLYMLKQLLIFNNEERELVLNSNLEHVIIDDIIIINIDSHRLLYLINVSLRGSYITCGLHYELPDDKGVQETKELPVEEHEAAKKIDEQVSAIQEILVIDNDLVNKLTAENEKLKAMVSSLEQEVNETERKYEETSKIGEERLKQTMEAESKIIQVKIEMQRLEEKMSDMGTGKQKFQSTPIRTMSEPLENGHFAQLGYGASKQFGREDSKMKRSTIQKQQQESVDDLIKCVAQNIGFNQEKPVAAFTIYKCRLYWKSFEAEKTSVFVCLIEMIGYALEGEDNTDNIAYWLTNTSSLLFLLQRTLKAIGAWKPPAAASLFARMTKSFRSSSVHNYALVAYKPSALGNVVVSMVHDIHLHVGVRSGKCGVAIARQCALVIVGLSWHCRWVHRTLAACLL</sequence>
<evidence type="ECO:0008006" key="4">
    <source>
        <dbReference type="Google" id="ProtNLM"/>
    </source>
</evidence>
<comment type="caution">
    <text evidence="2">The sequence shown here is derived from an EMBL/GenBank/DDBJ whole genome shotgun (WGS) entry which is preliminary data.</text>
</comment>
<dbReference type="EMBL" id="JBBPBN010000003">
    <property type="protein sequence ID" value="KAK9043154.1"/>
    <property type="molecule type" value="Genomic_DNA"/>
</dbReference>
<gene>
    <name evidence="2" type="ORF">V6N11_071503</name>
</gene>
<dbReference type="Proteomes" id="UP001396334">
    <property type="component" value="Unassembled WGS sequence"/>
</dbReference>
<protein>
    <recommendedName>
        <fullName evidence="4">FRIGIDA-like protein</fullName>
    </recommendedName>
</protein>
<evidence type="ECO:0000256" key="1">
    <source>
        <dbReference type="SAM" id="Coils"/>
    </source>
</evidence>
<reference evidence="2 3" key="1">
    <citation type="journal article" date="2024" name="G3 (Bethesda)">
        <title>Genome assembly of Hibiscus sabdariffa L. provides insights into metabolisms of medicinal natural products.</title>
        <authorList>
            <person name="Kim T."/>
        </authorList>
    </citation>
    <scope>NUCLEOTIDE SEQUENCE [LARGE SCALE GENOMIC DNA]</scope>
    <source>
        <strain evidence="2">TK-2024</strain>
        <tissue evidence="2">Old leaves</tissue>
    </source>
</reference>